<dbReference type="Gene3D" id="3.40.50.720">
    <property type="entry name" value="NAD(P)-binding Rossmann-like Domain"/>
    <property type="match status" value="1"/>
</dbReference>
<evidence type="ECO:0000256" key="1">
    <source>
        <dbReference type="ARBA" id="ARBA00006484"/>
    </source>
</evidence>
<dbReference type="OrthoDB" id="9796652at2"/>
<dbReference type="PRINTS" id="PR00081">
    <property type="entry name" value="GDHRDH"/>
</dbReference>
<dbReference type="InterPro" id="IPR002347">
    <property type="entry name" value="SDR_fam"/>
</dbReference>
<dbReference type="PROSITE" id="PS00061">
    <property type="entry name" value="ADH_SHORT"/>
    <property type="match status" value="1"/>
</dbReference>
<protein>
    <submittedName>
        <fullName evidence="2">2-deoxy-D-gluconate 3-dehydrogenase</fullName>
    </submittedName>
</protein>
<name>A0A0N0MD42_9HYPH</name>
<sequence>MFGDLKGKRVLVTGASSGLGAHFVRLLAVHGAHVAAAARRHDRLVALAQDCAALPGKVVPVVLDVASVEAIGAGLEEARAALRGLDVLVNNAGVVETARALDLDEAQWDAHLDVNLKGCFFAAQGAARIMSQQGEGGAIVNIASILGERVAASVAPYAVAKAGLIQMTKALALEWARHKVRVNALAPGYVVTDLNREFFATEAGKALIARIPMRRPADLTDLDGPFLLLCADASRFMTGAVVAVDGGHLVSGL</sequence>
<comment type="caution">
    <text evidence="2">The sequence shown here is derived from an EMBL/GenBank/DDBJ whole genome shotgun (WGS) entry which is preliminary data.</text>
</comment>
<evidence type="ECO:0000313" key="2">
    <source>
        <dbReference type="EMBL" id="KPH82974.1"/>
    </source>
</evidence>
<dbReference type="InterPro" id="IPR036291">
    <property type="entry name" value="NAD(P)-bd_dom_sf"/>
</dbReference>
<dbReference type="Proteomes" id="UP000037822">
    <property type="component" value="Unassembled WGS sequence"/>
</dbReference>
<dbReference type="SUPFAM" id="SSF51735">
    <property type="entry name" value="NAD(P)-binding Rossmann-fold domains"/>
    <property type="match status" value="1"/>
</dbReference>
<keyword evidence="3" id="KW-1185">Reference proteome</keyword>
<dbReference type="AlphaFoldDB" id="A0A0N0MD42"/>
<dbReference type="InterPro" id="IPR020904">
    <property type="entry name" value="Sc_DH/Rdtase_CS"/>
</dbReference>
<dbReference type="RefSeq" id="WP_054207184.1">
    <property type="nucleotide sequence ID" value="NZ_LGSZ01000009.1"/>
</dbReference>
<proteinExistence type="inferred from homology"/>
<reference evidence="2 3" key="1">
    <citation type="submission" date="2015-07" db="EMBL/GenBank/DDBJ databases">
        <title>Whole genome sequencing of Bosea vaviloviae isolated from cave pool.</title>
        <authorList>
            <person name="Tan N.E.H."/>
            <person name="Lee Y.P."/>
            <person name="Gan H.M."/>
            <person name="Barton H."/>
            <person name="Savka M.A."/>
        </authorList>
    </citation>
    <scope>NUCLEOTIDE SEQUENCE [LARGE SCALE GENOMIC DNA]</scope>
    <source>
        <strain evidence="2 3">SD260</strain>
    </source>
</reference>
<dbReference type="PANTHER" id="PTHR42760:SF135">
    <property type="entry name" value="BLL7886 PROTEIN"/>
    <property type="match status" value="1"/>
</dbReference>
<accession>A0A0N0MD42</accession>
<dbReference type="GO" id="GO:0030497">
    <property type="term" value="P:fatty acid elongation"/>
    <property type="evidence" value="ECO:0007669"/>
    <property type="project" value="TreeGrafter"/>
</dbReference>
<dbReference type="Pfam" id="PF13561">
    <property type="entry name" value="adh_short_C2"/>
    <property type="match status" value="1"/>
</dbReference>
<gene>
    <name evidence="2" type="ORF">AE618_01005</name>
</gene>
<dbReference type="FunFam" id="3.40.50.720:FF:000084">
    <property type="entry name" value="Short-chain dehydrogenase reductase"/>
    <property type="match status" value="1"/>
</dbReference>
<dbReference type="PRINTS" id="PR00080">
    <property type="entry name" value="SDRFAMILY"/>
</dbReference>
<evidence type="ECO:0000313" key="3">
    <source>
        <dbReference type="Proteomes" id="UP000037822"/>
    </source>
</evidence>
<dbReference type="PANTHER" id="PTHR42760">
    <property type="entry name" value="SHORT-CHAIN DEHYDROGENASES/REDUCTASES FAMILY MEMBER"/>
    <property type="match status" value="1"/>
</dbReference>
<dbReference type="PATRIC" id="fig|1526658.3.peg.5126"/>
<organism evidence="2 3">
    <name type="scientific">Bosea vaviloviae</name>
    <dbReference type="NCBI Taxonomy" id="1526658"/>
    <lineage>
        <taxon>Bacteria</taxon>
        <taxon>Pseudomonadati</taxon>
        <taxon>Pseudomonadota</taxon>
        <taxon>Alphaproteobacteria</taxon>
        <taxon>Hyphomicrobiales</taxon>
        <taxon>Boseaceae</taxon>
        <taxon>Bosea</taxon>
    </lineage>
</organism>
<comment type="similarity">
    <text evidence="1">Belongs to the short-chain dehydrogenases/reductases (SDR) family.</text>
</comment>
<dbReference type="GO" id="GO:0016616">
    <property type="term" value="F:oxidoreductase activity, acting on the CH-OH group of donors, NAD or NADP as acceptor"/>
    <property type="evidence" value="ECO:0007669"/>
    <property type="project" value="TreeGrafter"/>
</dbReference>
<dbReference type="EMBL" id="LGSZ01000009">
    <property type="protein sequence ID" value="KPH82974.1"/>
    <property type="molecule type" value="Genomic_DNA"/>
</dbReference>